<dbReference type="EMBL" id="RBZW01000055">
    <property type="protein sequence ID" value="THE63807.1"/>
    <property type="molecule type" value="Genomic_DNA"/>
</dbReference>
<dbReference type="Pfam" id="PF02517">
    <property type="entry name" value="Rce1-like"/>
    <property type="match status" value="1"/>
</dbReference>
<keyword evidence="1" id="KW-1133">Transmembrane helix</keyword>
<accession>A0A4V3VL07</accession>
<feature type="transmembrane region" description="Helical" evidence="1">
    <location>
        <begin position="307"/>
        <end position="325"/>
    </location>
</feature>
<keyword evidence="3" id="KW-0482">Metalloprotease</keyword>
<dbReference type="InterPro" id="IPR003675">
    <property type="entry name" value="Rce1/LyrA-like_dom"/>
</dbReference>
<dbReference type="GO" id="GO:0008237">
    <property type="term" value="F:metallopeptidase activity"/>
    <property type="evidence" value="ECO:0007669"/>
    <property type="project" value="UniProtKB-KW"/>
</dbReference>
<evidence type="ECO:0000313" key="4">
    <source>
        <dbReference type="Proteomes" id="UP000318864"/>
    </source>
</evidence>
<evidence type="ECO:0000313" key="3">
    <source>
        <dbReference type="EMBL" id="THE63807.1"/>
    </source>
</evidence>
<feature type="transmembrane region" description="Helical" evidence="1">
    <location>
        <begin position="191"/>
        <end position="213"/>
    </location>
</feature>
<keyword evidence="1" id="KW-0812">Transmembrane</keyword>
<evidence type="ECO:0000259" key="2">
    <source>
        <dbReference type="Pfam" id="PF02517"/>
    </source>
</evidence>
<feature type="transmembrane region" description="Helical" evidence="1">
    <location>
        <begin position="144"/>
        <end position="170"/>
    </location>
</feature>
<feature type="transmembrane region" description="Helical" evidence="1">
    <location>
        <begin position="233"/>
        <end position="255"/>
    </location>
</feature>
<dbReference type="Proteomes" id="UP000318864">
    <property type="component" value="Unassembled WGS sequence"/>
</dbReference>
<dbReference type="PANTHER" id="PTHR39430">
    <property type="entry name" value="MEMBRANE-ASSOCIATED PROTEASE-RELATED"/>
    <property type="match status" value="1"/>
</dbReference>
<dbReference type="GO" id="GO:0080120">
    <property type="term" value="P:CAAX-box protein maturation"/>
    <property type="evidence" value="ECO:0007669"/>
    <property type="project" value="UniProtKB-ARBA"/>
</dbReference>
<dbReference type="GO" id="GO:0004175">
    <property type="term" value="F:endopeptidase activity"/>
    <property type="evidence" value="ECO:0007669"/>
    <property type="project" value="UniProtKB-ARBA"/>
</dbReference>
<feature type="transmembrane region" description="Helical" evidence="1">
    <location>
        <begin position="369"/>
        <end position="391"/>
    </location>
</feature>
<dbReference type="AlphaFoldDB" id="A0A4V3VL07"/>
<keyword evidence="3" id="KW-0378">Hydrolase</keyword>
<feature type="transmembrane region" description="Helical" evidence="1">
    <location>
        <begin position="332"/>
        <end position="349"/>
    </location>
</feature>
<organism evidence="3 4">
    <name type="scientific">Salinadaptatus halalkaliphilus</name>
    <dbReference type="NCBI Taxonomy" id="2419781"/>
    <lineage>
        <taxon>Archaea</taxon>
        <taxon>Methanobacteriati</taxon>
        <taxon>Methanobacteriota</taxon>
        <taxon>Stenosarchaea group</taxon>
        <taxon>Halobacteria</taxon>
        <taxon>Halobacteriales</taxon>
        <taxon>Natrialbaceae</taxon>
        <taxon>Salinadaptatus</taxon>
    </lineage>
</organism>
<feature type="domain" description="CAAX prenyl protease 2/Lysostaphin resistance protein A-like" evidence="2">
    <location>
        <begin position="237"/>
        <end position="340"/>
    </location>
</feature>
<feature type="transmembrane region" description="Helical" evidence="1">
    <location>
        <begin position="118"/>
        <end position="138"/>
    </location>
</feature>
<feature type="transmembrane region" description="Helical" evidence="1">
    <location>
        <begin position="276"/>
        <end position="295"/>
    </location>
</feature>
<evidence type="ECO:0000256" key="1">
    <source>
        <dbReference type="SAM" id="Phobius"/>
    </source>
</evidence>
<proteinExistence type="predicted"/>
<keyword evidence="4" id="KW-1185">Reference proteome</keyword>
<keyword evidence="1" id="KW-0472">Membrane</keyword>
<dbReference type="PANTHER" id="PTHR39430:SF1">
    <property type="entry name" value="PROTEASE"/>
    <property type="match status" value="1"/>
</dbReference>
<reference evidence="3 4" key="1">
    <citation type="submission" date="2018-10" db="EMBL/GenBank/DDBJ databases">
        <title>Natronolimnobius sp. XQ-INN 246 isolated from Inner Mongolia Autonomous Region of China.</title>
        <authorList>
            <person name="Xue Q."/>
        </authorList>
    </citation>
    <scope>NUCLEOTIDE SEQUENCE [LARGE SCALE GENOMIC DNA]</scope>
    <source>
        <strain evidence="3 4">XQ-INN 246</strain>
    </source>
</reference>
<protein>
    <submittedName>
        <fullName evidence="3">CPBP family intramembrane metalloprotease</fullName>
    </submittedName>
</protein>
<gene>
    <name evidence="3" type="ORF">D8Y22_15830</name>
</gene>
<comment type="caution">
    <text evidence="3">The sequence shown here is derived from an EMBL/GenBank/DDBJ whole genome shotgun (WGS) entry which is preliminary data.</text>
</comment>
<keyword evidence="3" id="KW-0645">Protease</keyword>
<name>A0A4V3VL07_9EURY</name>
<dbReference type="GO" id="GO:0006508">
    <property type="term" value="P:proteolysis"/>
    <property type="evidence" value="ECO:0007669"/>
    <property type="project" value="UniProtKB-KW"/>
</dbReference>
<sequence>MRTVLRHPHGLLEVVTGASAGRLAVAPVVTADRIRAALRRSRCDTGRRFVVRLATEQNRSTAVAQRPPIASNQLLVSWNSETDTTTYNSYHKNMFAMRPSAYSRWLLRGDDASNRIRSIWRIGVPIVATFVVGGIAVPGTVSQLFSLGTLSMAFVSNASFALAALGALVLAARYLDHRPLRAYGFVFARAWWADLVAGVVVGGVLVGTAFGLAYRLEWVTVLDVWSTGDAGTFAGGIVLMLVIMLCVGFWEEAIFRGVVVTNVAEGLRTQLSSPQALVGAWTVSTVLFGVVHLPLGTVPGDASPVGMLAVWLSLGGLLGLAYIFSGQLALPIGIHFAVNYATNSVFFGGDLFPTVLRTEITAPELWHPIAGLTMVPGLLVAFGLVIAWCYWRRGESVLAVHISERPSRTP</sequence>